<evidence type="ECO:0000256" key="16">
    <source>
        <dbReference type="ARBA" id="ARBA00023201"/>
    </source>
</evidence>
<keyword evidence="6" id="KW-0109">Calcium transport</keyword>
<feature type="transmembrane region" description="Helical" evidence="18">
    <location>
        <begin position="563"/>
        <end position="586"/>
    </location>
</feature>
<evidence type="ECO:0000259" key="20">
    <source>
        <dbReference type="Pfam" id="PF01699"/>
    </source>
</evidence>
<dbReference type="FunFam" id="1.20.1420.30:FF:000009">
    <property type="entry name" value="sodium/potassium/calcium exchanger 5 isoform X2"/>
    <property type="match status" value="1"/>
</dbReference>
<protein>
    <submittedName>
        <fullName evidence="21">Uncharacterized protein</fullName>
    </submittedName>
</protein>
<keyword evidence="13" id="KW-0915">Sodium</keyword>
<dbReference type="AlphaFoldDB" id="A0A7S2WRZ0"/>
<feature type="transmembrane region" description="Helical" evidence="18">
    <location>
        <begin position="319"/>
        <end position="340"/>
    </location>
</feature>
<sequence length="723" mass="80838">MTITSRISSQTRDPRKSRTMVAPEGSVRVTKKRKWVSHRKYKRMGKIRGTSRFNRKSYFKYQLITFGVLLLFAMLPQDFARDSFGMAIGSERVEHIGRLLSTDDSCNVTVETPKNGTEEEGSLFPEDKFTMEQKNQGAIVLHIFAIIYMFIGLAIVCDEYFEASLSFICEDLQLKEDVAGATFMAAGGSAPELFTSIIGVFIATSDIGFGTIVGSATFNVLFVIAMCSFMTTNLVLSWWPLTRDCVFYCVSIVVLVLCVFDQYIDTLESVILLIMYGLYITVMYYNERLEAWVGGQVEASKSPRTGWRLVLYNIVDHDLFNYFIYIVILANVVVIIWEMAETESTLTDSLNTMFSVVFISEMVLKIVALSFFGYWSNGLNAFDGTMCVLILIELFLSSSSFSGGLRGLRGLRFLRMARALRVIRLYYASLVEKTDASTQTNENDWNIARRLTQQDVGVIHIQPSSKKSSSVAPISSEAFLHAQESDETLVKQDTTSEPIPVAAEANNNVEDDEDDEDEEPANPFELPDGGVFDKFMWALSFPLAVLMFFTIPDCRRPMFKKFYFLTFIMCIVWIGLMSYVMVWMATIFGEFAGISDPIMGLTLIAAGTSIPDLLSSVAVAKKGFGDMAVSSSVGSNIFDILIGLPVPWFIYTAIYKPGARVEIQSENMAVMVLTLFLMVAAVVSIIHWSNWIMTRKLGFAMLCLYAIFVAESLLLESGVLGGC</sequence>
<evidence type="ECO:0000256" key="8">
    <source>
        <dbReference type="ARBA" id="ARBA00022729"/>
    </source>
</evidence>
<feature type="transmembrane region" description="Helical" evidence="18">
    <location>
        <begin position="178"/>
        <end position="204"/>
    </location>
</feature>
<feature type="compositionally biased region" description="Acidic residues" evidence="17">
    <location>
        <begin position="509"/>
        <end position="520"/>
    </location>
</feature>
<dbReference type="PANTHER" id="PTHR10846:SF73">
    <property type="entry name" value="SODIUM_CALCIUM EXCHANGER MEMBRANE REGION DOMAIN-CONTAINING PROTEIN"/>
    <property type="match status" value="1"/>
</dbReference>
<dbReference type="InterPro" id="IPR004837">
    <property type="entry name" value="NaCa_Exmemb"/>
</dbReference>
<evidence type="ECO:0000256" key="4">
    <source>
        <dbReference type="ARBA" id="ARBA00022449"/>
    </source>
</evidence>
<feature type="transmembrane region" description="Helical" evidence="18">
    <location>
        <begin position="697"/>
        <end position="715"/>
    </location>
</feature>
<dbReference type="GO" id="GO:0008273">
    <property type="term" value="F:calcium, potassium:sodium antiporter activity"/>
    <property type="evidence" value="ECO:0007669"/>
    <property type="project" value="TreeGrafter"/>
</dbReference>
<feature type="domain" description="Ion transport" evidence="19">
    <location>
        <begin position="318"/>
        <end position="424"/>
    </location>
</feature>
<dbReference type="Gene3D" id="1.20.1420.30">
    <property type="entry name" value="NCX, central ion-binding region"/>
    <property type="match status" value="2"/>
</dbReference>
<name>A0A7S2WRZ0_9STRA</name>
<feature type="transmembrane region" description="Helical" evidence="18">
    <location>
        <begin position="352"/>
        <end position="375"/>
    </location>
</feature>
<feature type="transmembrane region" description="Helical" evidence="18">
    <location>
        <begin position="598"/>
        <end position="620"/>
    </location>
</feature>
<evidence type="ECO:0000256" key="15">
    <source>
        <dbReference type="ARBA" id="ARBA00023136"/>
    </source>
</evidence>
<evidence type="ECO:0000256" key="6">
    <source>
        <dbReference type="ARBA" id="ARBA00022568"/>
    </source>
</evidence>
<dbReference type="InterPro" id="IPR044880">
    <property type="entry name" value="NCX_ion-bd_dom_sf"/>
</dbReference>
<comment type="similarity">
    <text evidence="2">Belongs to the Ca(2+):cation antiporter (CaCA) (TC 2.A.19) family. SLC24A subfamily.</text>
</comment>
<evidence type="ECO:0000256" key="12">
    <source>
        <dbReference type="ARBA" id="ARBA00022989"/>
    </source>
</evidence>
<keyword evidence="10" id="KW-0769">Symport</keyword>
<reference evidence="21" key="1">
    <citation type="submission" date="2021-01" db="EMBL/GenBank/DDBJ databases">
        <authorList>
            <person name="Corre E."/>
            <person name="Pelletier E."/>
            <person name="Niang G."/>
            <person name="Scheremetjew M."/>
            <person name="Finn R."/>
            <person name="Kale V."/>
            <person name="Holt S."/>
            <person name="Cochrane G."/>
            <person name="Meng A."/>
            <person name="Brown T."/>
            <person name="Cohen L."/>
        </authorList>
    </citation>
    <scope>NUCLEOTIDE SEQUENCE</scope>
    <source>
        <strain evidence="21">NY070348D</strain>
    </source>
</reference>
<keyword evidence="5" id="KW-0633">Potassium transport</keyword>
<feature type="transmembrane region" description="Helical" evidence="18">
    <location>
        <begin position="270"/>
        <end position="286"/>
    </location>
</feature>
<feature type="transmembrane region" description="Helical" evidence="18">
    <location>
        <begin position="387"/>
        <end position="408"/>
    </location>
</feature>
<keyword evidence="3" id="KW-0813">Transport</keyword>
<feature type="transmembrane region" description="Helical" evidence="18">
    <location>
        <begin position="139"/>
        <end position="157"/>
    </location>
</feature>
<feature type="transmembrane region" description="Helical" evidence="18">
    <location>
        <begin position="216"/>
        <end position="238"/>
    </location>
</feature>
<evidence type="ECO:0000256" key="1">
    <source>
        <dbReference type="ARBA" id="ARBA00004141"/>
    </source>
</evidence>
<feature type="region of interest" description="Disordered" evidence="17">
    <location>
        <begin position="491"/>
        <end position="524"/>
    </location>
</feature>
<dbReference type="EMBL" id="HBHK01024779">
    <property type="protein sequence ID" value="CAD9704122.1"/>
    <property type="molecule type" value="Transcribed_RNA"/>
</dbReference>
<dbReference type="GO" id="GO:0006874">
    <property type="term" value="P:intracellular calcium ion homeostasis"/>
    <property type="evidence" value="ECO:0007669"/>
    <property type="project" value="TreeGrafter"/>
</dbReference>
<dbReference type="GO" id="GO:0015293">
    <property type="term" value="F:symporter activity"/>
    <property type="evidence" value="ECO:0007669"/>
    <property type="project" value="UniProtKB-KW"/>
</dbReference>
<evidence type="ECO:0000256" key="3">
    <source>
        <dbReference type="ARBA" id="ARBA00022448"/>
    </source>
</evidence>
<keyword evidence="11" id="KW-0630">Potassium</keyword>
<feature type="compositionally biased region" description="Low complexity" evidence="17">
    <location>
        <begin position="497"/>
        <end position="508"/>
    </location>
</feature>
<dbReference type="PANTHER" id="PTHR10846">
    <property type="entry name" value="SODIUM/POTASSIUM/CALCIUM EXCHANGER"/>
    <property type="match status" value="1"/>
</dbReference>
<feature type="transmembrane region" description="Helical" evidence="18">
    <location>
        <begin position="667"/>
        <end position="685"/>
    </location>
</feature>
<feature type="domain" description="Sodium/calcium exchanger membrane region" evidence="20">
    <location>
        <begin position="143"/>
        <end position="284"/>
    </location>
</feature>
<comment type="subcellular location">
    <subcellularLocation>
        <location evidence="1">Membrane</location>
        <topology evidence="1">Multi-pass membrane protein</topology>
    </subcellularLocation>
</comment>
<dbReference type="FunFam" id="1.20.1420.30:FF:000004">
    <property type="entry name" value="Sodium/potassium/calcium exchanger 2 isoform 1"/>
    <property type="match status" value="1"/>
</dbReference>
<proteinExistence type="inferred from homology"/>
<keyword evidence="8" id="KW-0732">Signal</keyword>
<evidence type="ECO:0000259" key="19">
    <source>
        <dbReference type="Pfam" id="PF00520"/>
    </source>
</evidence>
<dbReference type="InterPro" id="IPR004481">
    <property type="entry name" value="K/Na/Ca-exchanger"/>
</dbReference>
<dbReference type="Pfam" id="PF00520">
    <property type="entry name" value="Ion_trans"/>
    <property type="match status" value="1"/>
</dbReference>
<keyword evidence="9" id="KW-0106">Calcium</keyword>
<keyword evidence="16" id="KW-0739">Sodium transport</keyword>
<feature type="compositionally biased region" description="Polar residues" evidence="17">
    <location>
        <begin position="1"/>
        <end position="11"/>
    </location>
</feature>
<feature type="transmembrane region" description="Helical" evidence="18">
    <location>
        <begin position="535"/>
        <end position="551"/>
    </location>
</feature>
<evidence type="ECO:0000256" key="13">
    <source>
        <dbReference type="ARBA" id="ARBA00023053"/>
    </source>
</evidence>
<dbReference type="GO" id="GO:0005886">
    <property type="term" value="C:plasma membrane"/>
    <property type="evidence" value="ECO:0007669"/>
    <property type="project" value="TreeGrafter"/>
</dbReference>
<evidence type="ECO:0000313" key="21">
    <source>
        <dbReference type="EMBL" id="CAD9704122.1"/>
    </source>
</evidence>
<feature type="transmembrane region" description="Helical" evidence="18">
    <location>
        <begin position="245"/>
        <end position="264"/>
    </location>
</feature>
<dbReference type="InterPro" id="IPR005821">
    <property type="entry name" value="Ion_trans_dom"/>
</dbReference>
<dbReference type="Pfam" id="PF01699">
    <property type="entry name" value="Na_Ca_ex"/>
    <property type="match status" value="2"/>
</dbReference>
<organism evidence="21">
    <name type="scientific">Mucochytrium quahogii</name>
    <dbReference type="NCBI Taxonomy" id="96639"/>
    <lineage>
        <taxon>Eukaryota</taxon>
        <taxon>Sar</taxon>
        <taxon>Stramenopiles</taxon>
        <taxon>Bigyra</taxon>
        <taxon>Labyrinthulomycetes</taxon>
        <taxon>Thraustochytrida</taxon>
        <taxon>Thraustochytriidae</taxon>
        <taxon>Mucochytrium</taxon>
    </lineage>
</organism>
<dbReference type="NCBIfam" id="TIGR00367">
    <property type="entry name" value="calcium/sodium antiporter"/>
    <property type="match status" value="1"/>
</dbReference>
<keyword evidence="14" id="KW-0406">Ion transport</keyword>
<evidence type="ECO:0000256" key="14">
    <source>
        <dbReference type="ARBA" id="ARBA00023065"/>
    </source>
</evidence>
<dbReference type="GO" id="GO:0005262">
    <property type="term" value="F:calcium channel activity"/>
    <property type="evidence" value="ECO:0007669"/>
    <property type="project" value="TreeGrafter"/>
</dbReference>
<keyword evidence="12 18" id="KW-1133">Transmembrane helix</keyword>
<keyword evidence="15 18" id="KW-0472">Membrane</keyword>
<feature type="region of interest" description="Disordered" evidence="17">
    <location>
        <begin position="1"/>
        <end position="24"/>
    </location>
</feature>
<evidence type="ECO:0000256" key="10">
    <source>
        <dbReference type="ARBA" id="ARBA00022847"/>
    </source>
</evidence>
<gene>
    <name evidence="21" type="ORF">QSP1433_LOCUS15578</name>
</gene>
<evidence type="ECO:0000256" key="5">
    <source>
        <dbReference type="ARBA" id="ARBA00022538"/>
    </source>
</evidence>
<accession>A0A7S2WRZ0</accession>
<evidence type="ECO:0000256" key="7">
    <source>
        <dbReference type="ARBA" id="ARBA00022692"/>
    </source>
</evidence>
<evidence type="ECO:0000256" key="2">
    <source>
        <dbReference type="ARBA" id="ARBA00005364"/>
    </source>
</evidence>
<keyword evidence="7 18" id="KW-0812">Transmembrane</keyword>
<evidence type="ECO:0000256" key="17">
    <source>
        <dbReference type="SAM" id="MobiDB-lite"/>
    </source>
</evidence>
<evidence type="ECO:0000256" key="11">
    <source>
        <dbReference type="ARBA" id="ARBA00022958"/>
    </source>
</evidence>
<feature type="domain" description="Sodium/calcium exchanger membrane region" evidence="20">
    <location>
        <begin position="563"/>
        <end position="710"/>
    </location>
</feature>
<evidence type="ECO:0000256" key="18">
    <source>
        <dbReference type="SAM" id="Phobius"/>
    </source>
</evidence>
<feature type="transmembrane region" description="Helical" evidence="18">
    <location>
        <begin position="632"/>
        <end position="655"/>
    </location>
</feature>
<evidence type="ECO:0000256" key="9">
    <source>
        <dbReference type="ARBA" id="ARBA00022837"/>
    </source>
</evidence>
<keyword evidence="4" id="KW-0050">Antiport</keyword>